<sequence length="110" mass="12652">ENNKSKAHGVWDRERIAFFDNRIVNADASSYLPQDWSTIAEAAAREKHRKYDGAAEDHRGSFSPLICSCEGVLHKEFNQFLHRLATTLSDKWAKPRSQEAGWVRTKFQFA</sequence>
<evidence type="ECO:0000313" key="1">
    <source>
        <dbReference type="EMBL" id="JAG15164.1"/>
    </source>
</evidence>
<reference evidence="1" key="1">
    <citation type="journal article" date="2014" name="PLoS ONE">
        <title>Transcriptome-Based Identification of ABC Transporters in the Western Tarnished Plant Bug Lygus hesperus.</title>
        <authorList>
            <person name="Hull J.J."/>
            <person name="Chaney K."/>
            <person name="Geib S.M."/>
            <person name="Fabrick J.A."/>
            <person name="Brent C.S."/>
            <person name="Walsh D."/>
            <person name="Lavine L.C."/>
        </authorList>
    </citation>
    <scope>NUCLEOTIDE SEQUENCE</scope>
</reference>
<name>A0A0A9X5D4_LYGHE</name>
<feature type="non-terminal residue" evidence="1">
    <location>
        <position position="1"/>
    </location>
</feature>
<reference evidence="1" key="2">
    <citation type="submission" date="2014-07" db="EMBL/GenBank/DDBJ databases">
        <authorList>
            <person name="Hull J."/>
        </authorList>
    </citation>
    <scope>NUCLEOTIDE SEQUENCE</scope>
</reference>
<dbReference type="EMBL" id="GBHO01028440">
    <property type="protein sequence ID" value="JAG15164.1"/>
    <property type="molecule type" value="Transcribed_RNA"/>
</dbReference>
<protein>
    <submittedName>
        <fullName evidence="1">1,4-alpha-glucan-branching enzyme</fullName>
    </submittedName>
</protein>
<accession>A0A0A9X5D4</accession>
<gene>
    <name evidence="1" type="primary">GLC3_0</name>
    <name evidence="1" type="ORF">CM83_17669</name>
</gene>
<dbReference type="AlphaFoldDB" id="A0A0A9X5D4"/>
<proteinExistence type="predicted"/>
<organism evidence="1">
    <name type="scientific">Lygus hesperus</name>
    <name type="common">Western plant bug</name>
    <dbReference type="NCBI Taxonomy" id="30085"/>
    <lineage>
        <taxon>Eukaryota</taxon>
        <taxon>Metazoa</taxon>
        <taxon>Ecdysozoa</taxon>
        <taxon>Arthropoda</taxon>
        <taxon>Hexapoda</taxon>
        <taxon>Insecta</taxon>
        <taxon>Pterygota</taxon>
        <taxon>Neoptera</taxon>
        <taxon>Paraneoptera</taxon>
        <taxon>Hemiptera</taxon>
        <taxon>Heteroptera</taxon>
        <taxon>Panheteroptera</taxon>
        <taxon>Cimicomorpha</taxon>
        <taxon>Miridae</taxon>
        <taxon>Mirini</taxon>
        <taxon>Lygus</taxon>
    </lineage>
</organism>